<sequence>MGQKVMRVGNSVGVTVPSQFVKAVGVRVGDYVKVKTILETGQVIYTFQGAKQLSLNSLPKQ</sequence>
<dbReference type="InterPro" id="IPR037914">
    <property type="entry name" value="SpoVT-AbrB_sf"/>
</dbReference>
<evidence type="ECO:0000313" key="3">
    <source>
        <dbReference type="Proteomes" id="UP000183605"/>
    </source>
</evidence>
<proteinExistence type="predicted"/>
<dbReference type="SUPFAM" id="SSF89447">
    <property type="entry name" value="AbrB/MazE/MraZ-like"/>
    <property type="match status" value="1"/>
</dbReference>
<dbReference type="AlphaFoldDB" id="A0A1J5B9H2"/>
<dbReference type="Proteomes" id="UP000183605">
    <property type="component" value="Unassembled WGS sequence"/>
</dbReference>
<comment type="caution">
    <text evidence="2">The sequence shown here is derived from an EMBL/GenBank/DDBJ whole genome shotgun (WGS) entry which is preliminary data.</text>
</comment>
<organism evidence="2 3">
    <name type="scientific">Candidatus Beckwithbacteria bacterium CG2_30_44_31</name>
    <dbReference type="NCBI Taxonomy" id="1805035"/>
    <lineage>
        <taxon>Bacteria</taxon>
        <taxon>Candidatus Beckwithiibacteriota</taxon>
    </lineage>
</organism>
<dbReference type="InterPro" id="IPR007159">
    <property type="entry name" value="SpoVT-AbrB_dom"/>
</dbReference>
<name>A0A1J5B9H2_9BACT</name>
<dbReference type="GO" id="GO:0003677">
    <property type="term" value="F:DNA binding"/>
    <property type="evidence" value="ECO:0007669"/>
    <property type="project" value="InterPro"/>
</dbReference>
<dbReference type="Pfam" id="PF04014">
    <property type="entry name" value="MazE_antitoxin"/>
    <property type="match status" value="1"/>
</dbReference>
<dbReference type="Gene3D" id="2.10.260.10">
    <property type="match status" value="1"/>
</dbReference>
<dbReference type="EMBL" id="MNXQ01000032">
    <property type="protein sequence ID" value="OIP03584.1"/>
    <property type="molecule type" value="Genomic_DNA"/>
</dbReference>
<feature type="domain" description="SpoVT-AbrB" evidence="1">
    <location>
        <begin position="6"/>
        <end position="35"/>
    </location>
</feature>
<reference evidence="2 3" key="1">
    <citation type="journal article" date="2016" name="Environ. Microbiol.">
        <title>Genomic resolution of a cold subsurface aquifer community provides metabolic insights for novel microbes adapted to high CO concentrations.</title>
        <authorList>
            <person name="Probst A.J."/>
            <person name="Castelle C.J."/>
            <person name="Singh A."/>
            <person name="Brown C.T."/>
            <person name="Anantharaman K."/>
            <person name="Sharon I."/>
            <person name="Hug L.A."/>
            <person name="Burstein D."/>
            <person name="Emerson J.B."/>
            <person name="Thomas B.C."/>
            <person name="Banfield J.F."/>
        </authorList>
    </citation>
    <scope>NUCLEOTIDE SEQUENCE [LARGE SCALE GENOMIC DNA]</scope>
    <source>
        <strain evidence="2">CG2_30_44_31</strain>
    </source>
</reference>
<gene>
    <name evidence="2" type="ORF">AUK18_01710</name>
</gene>
<evidence type="ECO:0000313" key="2">
    <source>
        <dbReference type="EMBL" id="OIP03584.1"/>
    </source>
</evidence>
<evidence type="ECO:0000259" key="1">
    <source>
        <dbReference type="Pfam" id="PF04014"/>
    </source>
</evidence>
<accession>A0A1J5B9H2</accession>
<protein>
    <recommendedName>
        <fullName evidence="1">SpoVT-AbrB domain-containing protein</fullName>
    </recommendedName>
</protein>